<proteinExistence type="predicted"/>
<keyword evidence="2" id="KW-0812">Transmembrane</keyword>
<keyword evidence="2" id="KW-1133">Transmembrane helix</keyword>
<keyword evidence="2" id="KW-0472">Membrane</keyword>
<evidence type="ECO:0008006" key="5">
    <source>
        <dbReference type="Google" id="ProtNLM"/>
    </source>
</evidence>
<dbReference type="EMBL" id="PHEX01000037">
    <property type="protein sequence ID" value="PKQ28018.1"/>
    <property type="molecule type" value="Genomic_DNA"/>
</dbReference>
<feature type="region of interest" description="Disordered" evidence="1">
    <location>
        <begin position="30"/>
        <end position="50"/>
    </location>
</feature>
<feature type="transmembrane region" description="Helical" evidence="2">
    <location>
        <begin position="116"/>
        <end position="138"/>
    </location>
</feature>
<name>A0A2N3G5Y9_9ACTN</name>
<feature type="transmembrane region" description="Helical" evidence="2">
    <location>
        <begin position="176"/>
        <end position="203"/>
    </location>
</feature>
<reference evidence="3 4" key="1">
    <citation type="journal article" date="2017" name="ISME J.">
        <title>Potential for microbial H2 and metal transformations associated with novel bacteria and archaea in deep terrestrial subsurface sediments.</title>
        <authorList>
            <person name="Hernsdorf A.W."/>
            <person name="Amano Y."/>
            <person name="Miyakawa K."/>
            <person name="Ise K."/>
            <person name="Suzuki Y."/>
            <person name="Anantharaman K."/>
            <person name="Probst A."/>
            <person name="Burstein D."/>
            <person name="Thomas B.C."/>
            <person name="Banfield J.F."/>
        </authorList>
    </citation>
    <scope>NUCLEOTIDE SEQUENCE [LARGE SCALE GENOMIC DNA]</scope>
    <source>
        <strain evidence="3">HGW-Actinobacteria-3</strain>
    </source>
</reference>
<evidence type="ECO:0000256" key="1">
    <source>
        <dbReference type="SAM" id="MobiDB-lite"/>
    </source>
</evidence>
<organism evidence="3 4">
    <name type="scientific">Candidatus Anoxymicrobium japonicum</name>
    <dbReference type="NCBI Taxonomy" id="2013648"/>
    <lineage>
        <taxon>Bacteria</taxon>
        <taxon>Bacillati</taxon>
        <taxon>Actinomycetota</taxon>
        <taxon>Candidatus Geothermincolia</taxon>
        <taxon>Candidatus Geothermincolales</taxon>
        <taxon>Candidatus Anoxymicrobiaceae</taxon>
        <taxon>Candidatus Anoxymicrobium</taxon>
    </lineage>
</organism>
<evidence type="ECO:0000313" key="3">
    <source>
        <dbReference type="EMBL" id="PKQ28018.1"/>
    </source>
</evidence>
<feature type="transmembrane region" description="Helical" evidence="2">
    <location>
        <begin position="215"/>
        <end position="235"/>
    </location>
</feature>
<comment type="caution">
    <text evidence="3">The sequence shown here is derived from an EMBL/GenBank/DDBJ whole genome shotgun (WGS) entry which is preliminary data.</text>
</comment>
<dbReference type="AlphaFoldDB" id="A0A2N3G5Y9"/>
<evidence type="ECO:0000313" key="4">
    <source>
        <dbReference type="Proteomes" id="UP000233654"/>
    </source>
</evidence>
<evidence type="ECO:0000256" key="2">
    <source>
        <dbReference type="SAM" id="Phobius"/>
    </source>
</evidence>
<gene>
    <name evidence="3" type="ORF">CVT63_04930</name>
</gene>
<protein>
    <recommendedName>
        <fullName evidence="5">Zinc-ribbon domain-containing protein</fullName>
    </recommendedName>
</protein>
<accession>A0A2N3G5Y9</accession>
<feature type="transmembrane region" description="Helical" evidence="2">
    <location>
        <begin position="150"/>
        <end position="169"/>
    </location>
</feature>
<dbReference type="Proteomes" id="UP000233654">
    <property type="component" value="Unassembled WGS sequence"/>
</dbReference>
<sequence>MICPTCGAENAERAQFCNLCFSSIGFESPEYTSSSPVDGDGIQSEYPSSFREDARPPEFGGFAEHPSAPPVDIGQYGVADQSQVTPEGRCDSRGYENAPSDGRFLWPKAVMMCIELALIAGCLSMGLELLASFLGVTVAVKTGSLTLPRILVMLAFLIPVSICGFLSGYRLGRYEWALGVATVTVWAFLSRPMCYAILAWILSGGFAFMDLFNRTMIAFILFLFLPAGAILGWLGEKRATTGLVL</sequence>